<keyword evidence="1" id="KW-0812">Transmembrane</keyword>
<keyword evidence="1" id="KW-1133">Transmembrane helix</keyword>
<dbReference type="AlphaFoldDB" id="T1C7Z7"/>
<dbReference type="EMBL" id="AUZZ01002155">
    <property type="protein sequence ID" value="EQD61479.1"/>
    <property type="molecule type" value="Genomic_DNA"/>
</dbReference>
<protein>
    <submittedName>
        <fullName evidence="2">Acriflavin resistance protein</fullName>
    </submittedName>
</protein>
<dbReference type="GO" id="GO:0005886">
    <property type="term" value="C:plasma membrane"/>
    <property type="evidence" value="ECO:0007669"/>
    <property type="project" value="TreeGrafter"/>
</dbReference>
<sequence length="155" mass="16473">MIPLSNFVHAQWRTAAPTLTDYDSYPAVEILGQAAPGYSSGQAMTQMEHIVTHDLPQGFGYNWAGESLQELSSAAQAPMLFSLSILVVYLALAALYESWSIPAAVLLAVPIGLIGSAIAMSLRGLSDDVFFKIGLVTIIGLTAKNAILITEFAVS</sequence>
<dbReference type="PANTHER" id="PTHR32063">
    <property type="match status" value="1"/>
</dbReference>
<proteinExistence type="predicted"/>
<evidence type="ECO:0000256" key="1">
    <source>
        <dbReference type="SAM" id="Phobius"/>
    </source>
</evidence>
<organism evidence="2">
    <name type="scientific">mine drainage metagenome</name>
    <dbReference type="NCBI Taxonomy" id="410659"/>
    <lineage>
        <taxon>unclassified sequences</taxon>
        <taxon>metagenomes</taxon>
        <taxon>ecological metagenomes</taxon>
    </lineage>
</organism>
<dbReference type="SUPFAM" id="SSF82866">
    <property type="entry name" value="Multidrug efflux transporter AcrB transmembrane domain"/>
    <property type="match status" value="1"/>
</dbReference>
<reference evidence="2" key="2">
    <citation type="journal article" date="2014" name="ISME J.">
        <title>Microbial stratification in low pH oxic and suboxic macroscopic growths along an acid mine drainage.</title>
        <authorList>
            <person name="Mendez-Garcia C."/>
            <person name="Mesa V."/>
            <person name="Sprenger R.R."/>
            <person name="Richter M."/>
            <person name="Diez M.S."/>
            <person name="Solano J."/>
            <person name="Bargiela R."/>
            <person name="Golyshina O.V."/>
            <person name="Manteca A."/>
            <person name="Ramos J.L."/>
            <person name="Gallego J.R."/>
            <person name="Llorente I."/>
            <person name="Martins Dos Santos V.A."/>
            <person name="Jensen O.N."/>
            <person name="Pelaez A.I."/>
            <person name="Sanchez J."/>
            <person name="Ferrer M."/>
        </authorList>
    </citation>
    <scope>NUCLEOTIDE SEQUENCE</scope>
</reference>
<dbReference type="Gene3D" id="1.20.1640.10">
    <property type="entry name" value="Multidrug efflux transporter AcrB transmembrane domain"/>
    <property type="match status" value="1"/>
</dbReference>
<keyword evidence="1" id="KW-0472">Membrane</keyword>
<feature type="transmembrane region" description="Helical" evidence="1">
    <location>
        <begin position="77"/>
        <end position="95"/>
    </location>
</feature>
<feature type="transmembrane region" description="Helical" evidence="1">
    <location>
        <begin position="101"/>
        <end position="122"/>
    </location>
</feature>
<reference evidence="2" key="1">
    <citation type="submission" date="2013-08" db="EMBL/GenBank/DDBJ databases">
        <authorList>
            <person name="Mendez C."/>
            <person name="Richter M."/>
            <person name="Ferrer M."/>
            <person name="Sanchez J."/>
        </authorList>
    </citation>
    <scope>NUCLEOTIDE SEQUENCE</scope>
</reference>
<dbReference type="GO" id="GO:0042910">
    <property type="term" value="F:xenobiotic transmembrane transporter activity"/>
    <property type="evidence" value="ECO:0007669"/>
    <property type="project" value="TreeGrafter"/>
</dbReference>
<evidence type="ECO:0000313" key="2">
    <source>
        <dbReference type="EMBL" id="EQD61479.1"/>
    </source>
</evidence>
<gene>
    <name evidence="2" type="ORF">B2A_03218</name>
</gene>
<comment type="caution">
    <text evidence="2">The sequence shown here is derived from an EMBL/GenBank/DDBJ whole genome shotgun (WGS) entry which is preliminary data.</text>
</comment>
<feature type="non-terminal residue" evidence="2">
    <location>
        <position position="155"/>
    </location>
</feature>
<dbReference type="Pfam" id="PF00873">
    <property type="entry name" value="ACR_tran"/>
    <property type="match status" value="1"/>
</dbReference>
<accession>T1C7Z7</accession>
<name>T1C7Z7_9ZZZZ</name>
<dbReference type="PANTHER" id="PTHR32063:SF13">
    <property type="entry name" value="MULTIDRUG EFFLUX PUMP SUBUNIT ACRB-RELATED"/>
    <property type="match status" value="1"/>
</dbReference>
<dbReference type="InterPro" id="IPR001036">
    <property type="entry name" value="Acrflvin-R"/>
</dbReference>
<dbReference type="Gene3D" id="3.30.2090.10">
    <property type="entry name" value="Multidrug efflux transporter AcrB TolC docking domain, DN and DC subdomains"/>
    <property type="match status" value="1"/>
</dbReference>
<dbReference type="InterPro" id="IPR027463">
    <property type="entry name" value="AcrB_DN_DC_subdom"/>
</dbReference>
<dbReference type="Gene3D" id="3.30.70.1440">
    <property type="entry name" value="Multidrug efflux transporter AcrB pore domain"/>
    <property type="match status" value="1"/>
</dbReference>